<evidence type="ECO:0000313" key="2">
    <source>
        <dbReference type="Proteomes" id="UP000037185"/>
    </source>
</evidence>
<protein>
    <submittedName>
        <fullName evidence="1">Uncharacterized protein</fullName>
    </submittedName>
</protein>
<name>A0ACC4WCH9_STRFR</name>
<evidence type="ECO:0000313" key="1">
    <source>
        <dbReference type="EMBL" id="KNE82188.1"/>
    </source>
</evidence>
<keyword evidence="2" id="KW-1185">Reference proteome</keyword>
<gene>
    <name evidence="1" type="ORF">ADZ36_12470</name>
</gene>
<dbReference type="Proteomes" id="UP000037185">
    <property type="component" value="Unassembled WGS sequence"/>
</dbReference>
<accession>A0ACC4WCH9</accession>
<dbReference type="EMBL" id="LGSP01000019">
    <property type="protein sequence ID" value="KNE82188.1"/>
    <property type="molecule type" value="Genomic_DNA"/>
</dbReference>
<organism evidence="1 2">
    <name type="scientific">Streptomyces fradiae</name>
    <name type="common">Streptomyces roseoflavus</name>
    <dbReference type="NCBI Taxonomy" id="1906"/>
    <lineage>
        <taxon>Bacteria</taxon>
        <taxon>Bacillati</taxon>
        <taxon>Actinomycetota</taxon>
        <taxon>Actinomycetes</taxon>
        <taxon>Kitasatosporales</taxon>
        <taxon>Streptomycetaceae</taxon>
        <taxon>Streptomyces</taxon>
    </lineage>
</organism>
<comment type="caution">
    <text evidence="1">The sequence shown here is derived from an EMBL/GenBank/DDBJ whole genome shotgun (WGS) entry which is preliminary data.</text>
</comment>
<proteinExistence type="predicted"/>
<sequence length="158" mass="16660">MAILLAVTALCGAALLPGASGATATEAGGAVETGGATGAADIGPYRHYGTERIASATLGDDRLITLTAVRSRVDRLAATVRLAIHTKVRGRWVEEDRTIVGERNGWFWYPLTGRSSVCEFSTSNAQMEPIGVSLLITPSIGCSPVHRFHVEDGQLIPD</sequence>
<reference evidence="1" key="1">
    <citation type="submission" date="2015-07" db="EMBL/GenBank/DDBJ databases">
        <title>Draft genome sequence of Streptomyces fradiae, a resistant strain to nitron-oligomycin.</title>
        <authorList>
            <person name="Vatlin A.A."/>
            <person name="Bekker O.B."/>
            <person name="Danilenko V.N."/>
        </authorList>
    </citation>
    <scope>NUCLEOTIDE SEQUENCE</scope>
    <source>
        <strain evidence="1">Olg1-1</strain>
    </source>
</reference>